<comment type="caution">
    <text evidence="4">The sequence shown here is derived from an EMBL/GenBank/DDBJ whole genome shotgun (WGS) entry which is preliminary data.</text>
</comment>
<organism evidence="4 5">
    <name type="scientific">Rhagologus leucostigma</name>
    <dbReference type="NCBI Taxonomy" id="156170"/>
    <lineage>
        <taxon>Eukaryota</taxon>
        <taxon>Metazoa</taxon>
        <taxon>Chordata</taxon>
        <taxon>Craniata</taxon>
        <taxon>Vertebrata</taxon>
        <taxon>Euteleostomi</taxon>
        <taxon>Archelosauria</taxon>
        <taxon>Archosauria</taxon>
        <taxon>Dinosauria</taxon>
        <taxon>Saurischia</taxon>
        <taxon>Theropoda</taxon>
        <taxon>Coelurosauria</taxon>
        <taxon>Aves</taxon>
        <taxon>Neognathae</taxon>
        <taxon>Neoaves</taxon>
        <taxon>Telluraves</taxon>
        <taxon>Australaves</taxon>
        <taxon>Passeriformes</taxon>
        <taxon>Corvoidea</taxon>
        <taxon>Pachycephalidae</taxon>
        <taxon>Rhagologus</taxon>
    </lineage>
</organism>
<dbReference type="Proteomes" id="UP000564948">
    <property type="component" value="Unassembled WGS sequence"/>
</dbReference>
<protein>
    <submittedName>
        <fullName evidence="4">ATX2 protein</fullName>
    </submittedName>
</protein>
<dbReference type="PROSITE" id="PS52002">
    <property type="entry name" value="SM"/>
    <property type="match status" value="1"/>
</dbReference>
<dbReference type="PANTHER" id="PTHR12854:SF11">
    <property type="entry name" value="ATAXIN-2"/>
    <property type="match status" value="1"/>
</dbReference>
<name>A0A7K8CAB3_9CORV</name>
<feature type="compositionally biased region" description="Polar residues" evidence="2">
    <location>
        <begin position="587"/>
        <end position="598"/>
    </location>
</feature>
<feature type="domain" description="Sm" evidence="3">
    <location>
        <begin position="24"/>
        <end position="101"/>
    </location>
</feature>
<evidence type="ECO:0000313" key="4">
    <source>
        <dbReference type="EMBL" id="NXB23997.1"/>
    </source>
</evidence>
<evidence type="ECO:0000259" key="3">
    <source>
        <dbReference type="PROSITE" id="PS52002"/>
    </source>
</evidence>
<feature type="compositionally biased region" description="Basic and acidic residues" evidence="2">
    <location>
        <begin position="527"/>
        <end position="550"/>
    </location>
</feature>
<gene>
    <name evidence="4" type="primary">Atxn2</name>
    <name evidence="4" type="ORF">RHALEU_R07806</name>
</gene>
<evidence type="ECO:0000256" key="1">
    <source>
        <dbReference type="ARBA" id="ARBA00007503"/>
    </source>
</evidence>
<feature type="compositionally biased region" description="Polar residues" evidence="2">
    <location>
        <begin position="288"/>
        <end position="298"/>
    </location>
</feature>
<feature type="region of interest" description="Disordered" evidence="2">
    <location>
        <begin position="367"/>
        <end position="661"/>
    </location>
</feature>
<dbReference type="SMART" id="SM01272">
    <property type="entry name" value="LsmAD"/>
    <property type="match status" value="1"/>
</dbReference>
<keyword evidence="5" id="KW-1185">Reference proteome</keyword>
<dbReference type="InterPro" id="IPR009818">
    <property type="entry name" value="PAM2_motif"/>
</dbReference>
<feature type="compositionally biased region" description="Polar residues" evidence="2">
    <location>
        <begin position="913"/>
        <end position="925"/>
    </location>
</feature>
<feature type="compositionally biased region" description="Low complexity" evidence="2">
    <location>
        <begin position="554"/>
        <end position="579"/>
    </location>
</feature>
<dbReference type="GO" id="GO:0003729">
    <property type="term" value="F:mRNA binding"/>
    <property type="evidence" value="ECO:0007669"/>
    <property type="project" value="TreeGrafter"/>
</dbReference>
<evidence type="ECO:0000256" key="2">
    <source>
        <dbReference type="SAM" id="MobiDB-lite"/>
    </source>
</evidence>
<feature type="compositionally biased region" description="Low complexity" evidence="2">
    <location>
        <begin position="375"/>
        <end position="389"/>
    </location>
</feature>
<feature type="compositionally biased region" description="Basic and acidic residues" evidence="2">
    <location>
        <begin position="494"/>
        <end position="510"/>
    </location>
</feature>
<dbReference type="GO" id="GO:0034063">
    <property type="term" value="P:stress granule assembly"/>
    <property type="evidence" value="ECO:0007669"/>
    <property type="project" value="TreeGrafter"/>
</dbReference>
<dbReference type="PANTHER" id="PTHR12854">
    <property type="entry name" value="ATAXIN 2-RELATED"/>
    <property type="match status" value="1"/>
</dbReference>
<dbReference type="InterPro" id="IPR009604">
    <property type="entry name" value="LsmAD_domain"/>
</dbReference>
<feature type="compositionally biased region" description="Polar residues" evidence="2">
    <location>
        <begin position="263"/>
        <end position="272"/>
    </location>
</feature>
<feature type="compositionally biased region" description="Basic and acidic residues" evidence="2">
    <location>
        <begin position="216"/>
        <end position="228"/>
    </location>
</feature>
<dbReference type="InterPro" id="IPR045117">
    <property type="entry name" value="ATXN2-like"/>
</dbReference>
<dbReference type="EMBL" id="VZTD01004882">
    <property type="protein sequence ID" value="NXB23997.1"/>
    <property type="molecule type" value="Genomic_DNA"/>
</dbReference>
<sequence>RGRSSGKGPPQPTISFDGIYANMRMVHILTSVVGSKCEVQVKNGGIYEGVFKTYSPKCDLVVDAAHRKTAESSLGPKREDILESILFKSSDFVMVHFKDMDTNYARRDAFTDSAISAKVNGEHKEKDLEPWDGGENTASEELEALETDVSNGWDPNDMFRYNEENYGVVSTYDSSLSSYTVPLERDNSEEFLKREARATQLAEEIESSAQYKARVALENDERTEEEKYTAVQRNANEREGHGVNTRENKYIPPGQRNRDVLSWGSTRQNSPRMGQPGSGPPISRSGSHTSEFSPNSGADQRVVNGGKYLKSTRKYIKTDNYLVVLKWWPPRMSPKAQRHPRGHRVSTGRGTISSGLEFVSHNAPGEASTAAVARGSPSGGTWSSVVSGVPRLSPKTHRPRSPRQSSTPMGPALPSPQPGTIPTESVAMPVPAASPTPASPASNRAVTPSNEAKDTRLQDQRQNSATGNKENIKPSETSPSFSKPENKGVSPIVSEHRKQIDDLKKFKNDFRLQSSSSSDAVDQLLNKTREGEKSRDVVKEKTESTPKESIIEAGSNTNSNGGSSKPNSPSISPSISNSSEQKRGPEVTSQGVQTSGPGSKQDKEDKEEKKDTSEQVRKSTLNPNAKEFNPRSFAQPKPSTTPTSPRPQAQPSPSMVGHQQPTPVYTQPVCFAPNMMYPVPVSPGVQPLYPIPMTPMPVNQAKTYRAVPNMPQQRQDQHHQSTMMHPASAAGPPIVATPPAYSTQYVAYSPQQFPNQPLVQHVPHYQSQHPHVYSPVIQGNARMMAPPAHAQPGLVSSSATQYGAHEQTHAMYACPKIPYSKETGPSFYFAISTGSLAQQYAHPNATLHPHPPHPQPSATPTGQQQSQHAGSHPAPSPVQHHQHQAAQALHLANPQQQSAIYHAGLAPTPPSMTPGSNTQSPQNNFPTAQQTVFTIHPSHVQPAYTNPPHMAHVPQAHVQSGMVPSHPTAHAPMMLMTTQPPGGPQAALAQSALQPIPVSTTTHFPYMTHPSVQAHHQQQL</sequence>
<feature type="compositionally biased region" description="Polar residues" evidence="2">
    <location>
        <begin position="460"/>
        <end position="483"/>
    </location>
</feature>
<dbReference type="InterPro" id="IPR025852">
    <property type="entry name" value="SM_dom_ATX"/>
</dbReference>
<dbReference type="Pfam" id="PF14438">
    <property type="entry name" value="SM-ATX"/>
    <property type="match status" value="1"/>
</dbReference>
<feature type="non-terminal residue" evidence="4">
    <location>
        <position position="1020"/>
    </location>
</feature>
<feature type="region of interest" description="Disordered" evidence="2">
    <location>
        <begin position="904"/>
        <end position="925"/>
    </location>
</feature>
<feature type="non-terminal residue" evidence="4">
    <location>
        <position position="1"/>
    </location>
</feature>
<feature type="compositionally biased region" description="Polar residues" evidence="2">
    <location>
        <begin position="511"/>
        <end position="520"/>
    </location>
</feature>
<dbReference type="InterPro" id="IPR047575">
    <property type="entry name" value="Sm"/>
</dbReference>
<dbReference type="Pfam" id="PF06741">
    <property type="entry name" value="LsmAD"/>
    <property type="match status" value="1"/>
</dbReference>
<feature type="region of interest" description="Disordered" evidence="2">
    <location>
        <begin position="843"/>
        <end position="886"/>
    </location>
</feature>
<dbReference type="AlphaFoldDB" id="A0A7K8CAB3"/>
<dbReference type="GO" id="GO:0010494">
    <property type="term" value="C:cytoplasmic stress granule"/>
    <property type="evidence" value="ECO:0007669"/>
    <property type="project" value="TreeGrafter"/>
</dbReference>
<reference evidence="4 5" key="1">
    <citation type="submission" date="2019-09" db="EMBL/GenBank/DDBJ databases">
        <title>Bird 10,000 Genomes (B10K) Project - Family phase.</title>
        <authorList>
            <person name="Zhang G."/>
        </authorList>
    </citation>
    <scope>NUCLEOTIDE SEQUENCE [LARGE SCALE GENOMIC DNA]</scope>
    <source>
        <strain evidence="4">B10K-DU-029-40</strain>
        <tissue evidence="4">Muscle</tissue>
    </source>
</reference>
<feature type="compositionally biased region" description="Basic and acidic residues" evidence="2">
    <location>
        <begin position="600"/>
        <end position="617"/>
    </location>
</feature>
<proteinExistence type="inferred from homology"/>
<accession>A0A7K8CAB3</accession>
<feature type="compositionally biased region" description="Polar residues" evidence="2">
    <location>
        <begin position="858"/>
        <end position="869"/>
    </location>
</feature>
<dbReference type="Pfam" id="PF07145">
    <property type="entry name" value="PAM2"/>
    <property type="match status" value="1"/>
</dbReference>
<evidence type="ECO:0000313" key="5">
    <source>
        <dbReference type="Proteomes" id="UP000564948"/>
    </source>
</evidence>
<feature type="region of interest" description="Disordered" evidence="2">
    <location>
        <begin position="216"/>
        <end position="305"/>
    </location>
</feature>
<feature type="compositionally biased region" description="Basic and acidic residues" evidence="2">
    <location>
        <begin position="235"/>
        <end position="249"/>
    </location>
</feature>
<comment type="similarity">
    <text evidence="1">Belongs to the ataxin-2 family.</text>
</comment>